<proteinExistence type="predicted"/>
<gene>
    <name evidence="1" type="ORF">KIPB_012875</name>
</gene>
<reference evidence="1 2" key="1">
    <citation type="journal article" date="2018" name="PLoS ONE">
        <title>The draft genome of Kipferlia bialata reveals reductive genome evolution in fornicate parasites.</title>
        <authorList>
            <person name="Tanifuji G."/>
            <person name="Takabayashi S."/>
            <person name="Kume K."/>
            <person name="Takagi M."/>
            <person name="Nakayama T."/>
            <person name="Kamikawa R."/>
            <person name="Inagaki Y."/>
            <person name="Hashimoto T."/>
        </authorList>
    </citation>
    <scope>NUCLEOTIDE SEQUENCE [LARGE SCALE GENOMIC DNA]</scope>
    <source>
        <strain evidence="1">NY0173</strain>
    </source>
</reference>
<dbReference type="Gene3D" id="1.20.1580.10">
    <property type="entry name" value="ABC transporter ATPase like domain"/>
    <property type="match status" value="1"/>
</dbReference>
<feature type="non-terminal residue" evidence="1">
    <location>
        <position position="1"/>
    </location>
</feature>
<evidence type="ECO:0000313" key="1">
    <source>
        <dbReference type="EMBL" id="GIQ90180.1"/>
    </source>
</evidence>
<dbReference type="AlphaFoldDB" id="A0A9K3GPR1"/>
<dbReference type="EMBL" id="BDIP01005862">
    <property type="protein sequence ID" value="GIQ90180.1"/>
    <property type="molecule type" value="Genomic_DNA"/>
</dbReference>
<dbReference type="OrthoDB" id="5573486at2759"/>
<evidence type="ECO:0000313" key="2">
    <source>
        <dbReference type="Proteomes" id="UP000265618"/>
    </source>
</evidence>
<accession>A0A9K3GPR1</accession>
<dbReference type="Proteomes" id="UP000265618">
    <property type="component" value="Unassembled WGS sequence"/>
</dbReference>
<keyword evidence="2" id="KW-1185">Reference proteome</keyword>
<organism evidence="1 2">
    <name type="scientific">Kipferlia bialata</name>
    <dbReference type="NCBI Taxonomy" id="797122"/>
    <lineage>
        <taxon>Eukaryota</taxon>
        <taxon>Metamonada</taxon>
        <taxon>Carpediemonas-like organisms</taxon>
        <taxon>Kipferlia</taxon>
    </lineage>
</organism>
<comment type="caution">
    <text evidence="1">The sequence shown here is derived from an EMBL/GenBank/DDBJ whole genome shotgun (WGS) entry which is preliminary data.</text>
</comment>
<dbReference type="Gene3D" id="1.10.8.280">
    <property type="entry name" value="ABC transporter ATPase domain-like"/>
    <property type="match status" value="1"/>
</dbReference>
<protein>
    <submittedName>
        <fullName evidence="1">Uncharacterized protein</fullName>
    </submittedName>
</protein>
<name>A0A9K3GPR1_9EUKA</name>
<sequence>MTLDTESLVDKSKTLDEGALRHKMFKIDGWTMKAVRMIPGIEDYLSIPLGEWPEEAYQKLLRSPDQRVNCQGTDIFLNTRGVLDIVERRCLKRENGVPGHLDGLYTAAPCHVCKGMRLRQEAYKSMLSGKHIGELATCELHELLEWIHTVDSVVSVNIVPRLIA</sequence>